<dbReference type="InterPro" id="IPR003851">
    <property type="entry name" value="Znf_Dof"/>
</dbReference>
<proteinExistence type="predicted"/>
<dbReference type="GO" id="GO:0005634">
    <property type="term" value="C:nucleus"/>
    <property type="evidence" value="ECO:0007669"/>
    <property type="project" value="UniProtKB-SubCell"/>
</dbReference>
<sequence>MAGEAIAGAEKKPRPKPEQKVECPRCKSGNTKFCYYNNYSMSQPRYFCKACRRYWTHGGSLRNVPIGGGCRKPKRSGTSDAHKLGVASSPEPTTVVPPSTCTGMNFANVLPTFMSVGFEIPSSLSLTAFGSSSSSNTAAMMSPGGTTSFLDVLRGGAGGLLDGSLSQNNGYYYGGPAIGSGNGMLMTPPAASFGIPVPMQQHGDLVVGGNGIGAATASIFQGATSEEGDDGTGGVMGLQWQPQVGNGGGGGGVSGGVHHLGTGNNVTMGNSNIHNNNNNDSGGDDNNGGSSRDCYWINNGGSNPWQSLLNSSSLMKFLGIVFRSSKGCFTSISSINMSLFGRDSLFQVGLKGVEN</sequence>
<dbReference type="PROSITE" id="PS50884">
    <property type="entry name" value="ZF_DOF_2"/>
    <property type="match status" value="1"/>
</dbReference>
<keyword evidence="3 9" id="KW-0862">Zinc</keyword>
<keyword evidence="4 9" id="KW-0805">Transcription regulation</keyword>
<evidence type="ECO:0000256" key="5">
    <source>
        <dbReference type="ARBA" id="ARBA00023125"/>
    </source>
</evidence>
<dbReference type="PANTHER" id="PTHR31992">
    <property type="entry name" value="DOF ZINC FINGER PROTEIN DOF1.4-RELATED"/>
    <property type="match status" value="1"/>
</dbReference>
<feature type="region of interest" description="Disordered" evidence="10">
    <location>
        <begin position="1"/>
        <end position="22"/>
    </location>
</feature>
<keyword evidence="6 9" id="KW-0804">Transcription</keyword>
<dbReference type="EnsemblPlants" id="EMT30398">
    <property type="protein sequence ID" value="EMT30398"/>
    <property type="gene ID" value="F775_05329"/>
</dbReference>
<evidence type="ECO:0000256" key="10">
    <source>
        <dbReference type="SAM" id="MobiDB-lite"/>
    </source>
</evidence>
<dbReference type="PANTHER" id="PTHR31992:SF315">
    <property type="entry name" value="DOF ZINC FINGER PROTEIN"/>
    <property type="match status" value="1"/>
</dbReference>
<feature type="region of interest" description="Disordered" evidence="10">
    <location>
        <begin position="265"/>
        <end position="287"/>
    </location>
</feature>
<dbReference type="PROSITE" id="PS01361">
    <property type="entry name" value="ZF_DOF_1"/>
    <property type="match status" value="1"/>
</dbReference>
<organism evidence="12">
    <name type="scientific">Aegilops tauschii</name>
    <name type="common">Tausch's goatgrass</name>
    <name type="synonym">Aegilops squarrosa</name>
    <dbReference type="NCBI Taxonomy" id="37682"/>
    <lineage>
        <taxon>Eukaryota</taxon>
        <taxon>Viridiplantae</taxon>
        <taxon>Streptophyta</taxon>
        <taxon>Embryophyta</taxon>
        <taxon>Tracheophyta</taxon>
        <taxon>Spermatophyta</taxon>
        <taxon>Magnoliopsida</taxon>
        <taxon>Liliopsida</taxon>
        <taxon>Poales</taxon>
        <taxon>Poaceae</taxon>
        <taxon>BOP clade</taxon>
        <taxon>Pooideae</taxon>
        <taxon>Triticodae</taxon>
        <taxon>Triticeae</taxon>
        <taxon>Triticinae</taxon>
        <taxon>Aegilops</taxon>
    </lineage>
</organism>
<evidence type="ECO:0000313" key="12">
    <source>
        <dbReference type="EnsemblPlants" id="EMT30398"/>
    </source>
</evidence>
<reference evidence="12" key="1">
    <citation type="submission" date="2015-06" db="UniProtKB">
        <authorList>
            <consortium name="EnsemblPlants"/>
        </authorList>
    </citation>
    <scope>IDENTIFICATION</scope>
</reference>
<dbReference type="Pfam" id="PF02701">
    <property type="entry name" value="Zn_ribbon_Dof"/>
    <property type="match status" value="1"/>
</dbReference>
<feature type="region of interest" description="Disordered" evidence="10">
    <location>
        <begin position="68"/>
        <end position="94"/>
    </location>
</feature>
<name>M8C8J4_AEGTA</name>
<keyword evidence="2 8" id="KW-0863">Zinc-finger</keyword>
<dbReference type="AlphaFoldDB" id="M8C8J4"/>
<comment type="subcellular location">
    <subcellularLocation>
        <location evidence="8 9">Nucleus</location>
    </subcellularLocation>
</comment>
<accession>M8C8J4</accession>
<evidence type="ECO:0000256" key="6">
    <source>
        <dbReference type="ARBA" id="ARBA00023163"/>
    </source>
</evidence>
<evidence type="ECO:0000256" key="3">
    <source>
        <dbReference type="ARBA" id="ARBA00022833"/>
    </source>
</evidence>
<evidence type="ECO:0000256" key="8">
    <source>
        <dbReference type="PROSITE-ProRule" id="PRU00071"/>
    </source>
</evidence>
<feature type="domain" description="Dof-type" evidence="11">
    <location>
        <begin position="21"/>
        <end position="75"/>
    </location>
</feature>
<keyword evidence="1 9" id="KW-0479">Metal-binding</keyword>
<keyword evidence="5 8" id="KW-0238">DNA-binding</keyword>
<dbReference type="GO" id="GO:0008270">
    <property type="term" value="F:zinc ion binding"/>
    <property type="evidence" value="ECO:0007669"/>
    <property type="project" value="UniProtKB-KW"/>
</dbReference>
<feature type="compositionally biased region" description="Low complexity" evidence="10">
    <location>
        <begin position="265"/>
        <end position="281"/>
    </location>
</feature>
<dbReference type="GO" id="GO:0003677">
    <property type="term" value="F:DNA binding"/>
    <property type="evidence" value="ECO:0007669"/>
    <property type="project" value="UniProtKB-UniRule"/>
</dbReference>
<protein>
    <recommendedName>
        <fullName evidence="9">Dof zinc finger protein</fullName>
    </recommendedName>
</protein>
<dbReference type="GO" id="GO:0003700">
    <property type="term" value="F:DNA-binding transcription factor activity"/>
    <property type="evidence" value="ECO:0007669"/>
    <property type="project" value="UniProtKB-UniRule"/>
</dbReference>
<comment type="function">
    <text evidence="9">Transcription factor that binds specifically to a 5'-AA[AG]G-3' consensus core sequence.</text>
</comment>
<keyword evidence="7 8" id="KW-0539">Nucleus</keyword>
<evidence type="ECO:0000256" key="4">
    <source>
        <dbReference type="ARBA" id="ARBA00023015"/>
    </source>
</evidence>
<feature type="compositionally biased region" description="Basic and acidic residues" evidence="10">
    <location>
        <begin position="9"/>
        <end position="22"/>
    </location>
</feature>
<evidence type="ECO:0000256" key="7">
    <source>
        <dbReference type="ARBA" id="ARBA00023242"/>
    </source>
</evidence>
<evidence type="ECO:0000256" key="9">
    <source>
        <dbReference type="RuleBase" id="RU369094"/>
    </source>
</evidence>
<evidence type="ECO:0000256" key="2">
    <source>
        <dbReference type="ARBA" id="ARBA00022771"/>
    </source>
</evidence>
<evidence type="ECO:0000256" key="1">
    <source>
        <dbReference type="ARBA" id="ARBA00022723"/>
    </source>
</evidence>
<evidence type="ECO:0000259" key="11">
    <source>
        <dbReference type="PROSITE" id="PS50884"/>
    </source>
</evidence>
<dbReference type="InterPro" id="IPR045174">
    <property type="entry name" value="Dof"/>
</dbReference>